<comment type="caution">
    <text evidence="1">The sequence shown here is derived from an EMBL/GenBank/DDBJ whole genome shotgun (WGS) entry which is preliminary data.</text>
</comment>
<reference evidence="1" key="1">
    <citation type="submission" date="2021-06" db="EMBL/GenBank/DDBJ databases">
        <authorList>
            <person name="Kallberg Y."/>
            <person name="Tangrot J."/>
            <person name="Rosling A."/>
        </authorList>
    </citation>
    <scope>NUCLEOTIDE SEQUENCE</scope>
    <source>
        <strain evidence="1">MA461A</strain>
    </source>
</reference>
<name>A0ACA9SAL4_9GLOM</name>
<feature type="non-terminal residue" evidence="1">
    <location>
        <position position="1"/>
    </location>
</feature>
<proteinExistence type="predicted"/>
<dbReference type="Proteomes" id="UP000789920">
    <property type="component" value="Unassembled WGS sequence"/>
</dbReference>
<evidence type="ECO:0000313" key="1">
    <source>
        <dbReference type="EMBL" id="CAG8833579.1"/>
    </source>
</evidence>
<dbReference type="EMBL" id="CAJVQC010106922">
    <property type="protein sequence ID" value="CAG8833579.1"/>
    <property type="molecule type" value="Genomic_DNA"/>
</dbReference>
<sequence length="44" mass="5165">DTKNPDASQNNTNLSMIYLKEKDKNNINIAYVDKRRKVVEEIKL</sequence>
<gene>
    <name evidence="1" type="ORF">RPERSI_LOCUS28876</name>
</gene>
<accession>A0ACA9SAL4</accession>
<organism evidence="1 2">
    <name type="scientific">Racocetra persica</name>
    <dbReference type="NCBI Taxonomy" id="160502"/>
    <lineage>
        <taxon>Eukaryota</taxon>
        <taxon>Fungi</taxon>
        <taxon>Fungi incertae sedis</taxon>
        <taxon>Mucoromycota</taxon>
        <taxon>Glomeromycotina</taxon>
        <taxon>Glomeromycetes</taxon>
        <taxon>Diversisporales</taxon>
        <taxon>Gigasporaceae</taxon>
        <taxon>Racocetra</taxon>
    </lineage>
</organism>
<keyword evidence="2" id="KW-1185">Reference proteome</keyword>
<evidence type="ECO:0000313" key="2">
    <source>
        <dbReference type="Proteomes" id="UP000789920"/>
    </source>
</evidence>
<protein>
    <submittedName>
        <fullName evidence="1">11923_t:CDS:1</fullName>
    </submittedName>
</protein>